<evidence type="ECO:0000256" key="1">
    <source>
        <dbReference type="SAM" id="MobiDB-lite"/>
    </source>
</evidence>
<organism evidence="2 3">
    <name type="scientific">Fukomys damarensis</name>
    <name type="common">Damaraland mole rat</name>
    <name type="synonym">Cryptomys damarensis</name>
    <dbReference type="NCBI Taxonomy" id="885580"/>
    <lineage>
        <taxon>Eukaryota</taxon>
        <taxon>Metazoa</taxon>
        <taxon>Chordata</taxon>
        <taxon>Craniata</taxon>
        <taxon>Vertebrata</taxon>
        <taxon>Euteleostomi</taxon>
        <taxon>Mammalia</taxon>
        <taxon>Eutheria</taxon>
        <taxon>Euarchontoglires</taxon>
        <taxon>Glires</taxon>
        <taxon>Rodentia</taxon>
        <taxon>Hystricomorpha</taxon>
        <taxon>Bathyergidae</taxon>
        <taxon>Fukomys</taxon>
    </lineage>
</organism>
<name>A0A091DP27_FUKDA</name>
<proteinExistence type="predicted"/>
<dbReference type="Proteomes" id="UP000028990">
    <property type="component" value="Unassembled WGS sequence"/>
</dbReference>
<evidence type="ECO:0000313" key="2">
    <source>
        <dbReference type="EMBL" id="KFO32045.1"/>
    </source>
</evidence>
<accession>A0A091DP27</accession>
<protein>
    <submittedName>
        <fullName evidence="2">Uncharacterized protein</fullName>
    </submittedName>
</protein>
<sequence>MIDDNPTESQPQRKRGVAPHRGPTQSLVRKGDGEDAERRSWLLYHEPFRDEDCGPVEEGALQSHPLGLLDRRTWPRSNPRATPGCKWRSTGLVGCQPLEAEDIAQQSLMFTSVYEHQPKQNKFSPTSEGRQ</sequence>
<gene>
    <name evidence="2" type="ORF">H920_06614</name>
</gene>
<dbReference type="AlphaFoldDB" id="A0A091DP27"/>
<reference evidence="2 3" key="1">
    <citation type="submission" date="2013-11" db="EMBL/GenBank/DDBJ databases">
        <title>The Damaraland mole rat (Fukomys damarensis) genome and evolution of African mole rats.</title>
        <authorList>
            <person name="Gladyshev V.N."/>
            <person name="Fang X."/>
        </authorList>
    </citation>
    <scope>NUCLEOTIDE SEQUENCE [LARGE SCALE GENOMIC DNA]</scope>
    <source>
        <tissue evidence="2">Liver</tissue>
    </source>
</reference>
<dbReference type="EMBL" id="KN122228">
    <property type="protein sequence ID" value="KFO32045.1"/>
    <property type="molecule type" value="Genomic_DNA"/>
</dbReference>
<keyword evidence="3" id="KW-1185">Reference proteome</keyword>
<evidence type="ECO:0000313" key="3">
    <source>
        <dbReference type="Proteomes" id="UP000028990"/>
    </source>
</evidence>
<feature type="region of interest" description="Disordered" evidence="1">
    <location>
        <begin position="1"/>
        <end position="36"/>
    </location>
</feature>